<proteinExistence type="predicted"/>
<accession>A0A6N7PNF1</accession>
<name>A0A6N7PNF1_9BACT</name>
<dbReference type="PROSITE" id="PS51257">
    <property type="entry name" value="PROKAR_LIPOPROTEIN"/>
    <property type="match status" value="1"/>
</dbReference>
<dbReference type="AlphaFoldDB" id="A0A6N7PNF1"/>
<reference evidence="3 4" key="1">
    <citation type="submission" date="2019-10" db="EMBL/GenBank/DDBJ databases">
        <title>A soil myxobacterium in the family Polyangiaceae.</title>
        <authorList>
            <person name="Li Y."/>
            <person name="Wang J."/>
        </authorList>
    </citation>
    <scope>NUCLEOTIDE SEQUENCE [LARGE SCALE GENOMIC DNA]</scope>
    <source>
        <strain evidence="3 4">DSM 14734</strain>
    </source>
</reference>
<evidence type="ECO:0000256" key="1">
    <source>
        <dbReference type="SAM" id="MobiDB-lite"/>
    </source>
</evidence>
<protein>
    <recommendedName>
        <fullName evidence="5">Lipoprotein</fullName>
    </recommendedName>
</protein>
<feature type="compositionally biased region" description="Low complexity" evidence="1">
    <location>
        <begin position="22"/>
        <end position="41"/>
    </location>
</feature>
<gene>
    <name evidence="3" type="ORF">GF068_16750</name>
</gene>
<keyword evidence="4" id="KW-1185">Reference proteome</keyword>
<dbReference type="EMBL" id="WJIE01000004">
    <property type="protein sequence ID" value="MRG93548.1"/>
    <property type="molecule type" value="Genomic_DNA"/>
</dbReference>
<dbReference type="OrthoDB" id="5520668at2"/>
<feature type="compositionally biased region" description="Low complexity" evidence="1">
    <location>
        <begin position="49"/>
        <end position="83"/>
    </location>
</feature>
<keyword evidence="2" id="KW-0732">Signal</keyword>
<sequence>MRLSMIVPVALLGLFAVGCGGSDTPDPNDPSQQQNQYAGQQPGSYNPNQYQQPGQYQQPAPTATTVTPAPTTPAPGGAAAGAPATPIAPAAAQVATLALQGIAASEAPGMQPDGAPFAAQFQEGQVLEQAINIEAGKCYTVIGSGVGIQQLDIQLVLHAAPLPPQVLAQSSGQGATAVLGGKANGCFKNPLPVGGPGKIIVKATAGAGLAAAQIYKK</sequence>
<feature type="signal peptide" evidence="2">
    <location>
        <begin position="1"/>
        <end position="21"/>
    </location>
</feature>
<feature type="region of interest" description="Disordered" evidence="1">
    <location>
        <begin position="22"/>
        <end position="83"/>
    </location>
</feature>
<evidence type="ECO:0008006" key="5">
    <source>
        <dbReference type="Google" id="ProtNLM"/>
    </source>
</evidence>
<feature type="chain" id="PRO_5027064570" description="Lipoprotein" evidence="2">
    <location>
        <begin position="22"/>
        <end position="217"/>
    </location>
</feature>
<dbReference type="RefSeq" id="WP_153820370.1">
    <property type="nucleotide sequence ID" value="NZ_WJIE01000004.1"/>
</dbReference>
<evidence type="ECO:0000313" key="3">
    <source>
        <dbReference type="EMBL" id="MRG93548.1"/>
    </source>
</evidence>
<evidence type="ECO:0000313" key="4">
    <source>
        <dbReference type="Proteomes" id="UP000440224"/>
    </source>
</evidence>
<comment type="caution">
    <text evidence="3">The sequence shown here is derived from an EMBL/GenBank/DDBJ whole genome shotgun (WGS) entry which is preliminary data.</text>
</comment>
<organism evidence="3 4">
    <name type="scientific">Polyangium spumosum</name>
    <dbReference type="NCBI Taxonomy" id="889282"/>
    <lineage>
        <taxon>Bacteria</taxon>
        <taxon>Pseudomonadati</taxon>
        <taxon>Myxococcota</taxon>
        <taxon>Polyangia</taxon>
        <taxon>Polyangiales</taxon>
        <taxon>Polyangiaceae</taxon>
        <taxon>Polyangium</taxon>
    </lineage>
</organism>
<dbReference type="Proteomes" id="UP000440224">
    <property type="component" value="Unassembled WGS sequence"/>
</dbReference>
<evidence type="ECO:0000256" key="2">
    <source>
        <dbReference type="SAM" id="SignalP"/>
    </source>
</evidence>